<proteinExistence type="predicted"/>
<dbReference type="AlphaFoldDB" id="A0A9X2H0U6"/>
<accession>A0A9X2H0U6</accession>
<organism evidence="1 2">
    <name type="scientific">Aurantimonas marianensis</name>
    <dbReference type="NCBI Taxonomy" id="2920428"/>
    <lineage>
        <taxon>Bacteria</taxon>
        <taxon>Pseudomonadati</taxon>
        <taxon>Pseudomonadota</taxon>
        <taxon>Alphaproteobacteria</taxon>
        <taxon>Hyphomicrobiales</taxon>
        <taxon>Aurantimonadaceae</taxon>
        <taxon>Aurantimonas</taxon>
    </lineage>
</organism>
<dbReference type="Gene3D" id="2.170.15.10">
    <property type="entry name" value="Proaerolysin, chain A, domain 3"/>
    <property type="match status" value="1"/>
</dbReference>
<dbReference type="EMBL" id="JALHBS010000002">
    <property type="protein sequence ID" value="MCP3053610.1"/>
    <property type="molecule type" value="Genomic_DNA"/>
</dbReference>
<name>A0A9X2H0U6_9HYPH</name>
<sequence>MPIPQKTIKIDLDPATPTALTPEELKKQLHNIGLNCEYTDPSFLKEYIKDVLASIPNGAVETYSILKPAAKSEKPLEGMLGDFVESSVGNWMPSSTALGYAADLEYLVYQEHFDWLHANRPSFTGTTDAENFKRRYDSVESIKSAFANLATTASSALVKGLDKGSIESVFSNAISPLDDAQARDYDKKDSRVIFLVEGYDPNTKEADAIGVLGVDWHLMIKDYKHKKQAVKHDTTLDVTARAVLYSDLATMQADLAAAQAHFKGRSFGGRGYLVGGIPARDTTVEIYDQRPPANGTTFRKSLPLVATSQKAQVIVMFAPDLQNIGSIDNTRSKATSSYAKSVTTGFSFSSTQEISIGAEFEAGIVLVKGKVTVGFSISFTEQYSKETSETINFTVPPGELAFTYQGTLQSQILEYDPATDAYSYQAESRFLSPIIATTAEPIVAGAKAAIIA</sequence>
<protein>
    <submittedName>
        <fullName evidence="1">Uncharacterized protein</fullName>
    </submittedName>
</protein>
<evidence type="ECO:0000313" key="1">
    <source>
        <dbReference type="EMBL" id="MCP3053610.1"/>
    </source>
</evidence>
<dbReference type="RefSeq" id="WP_253962509.1">
    <property type="nucleotide sequence ID" value="NZ_JALHBS010000002.1"/>
</dbReference>
<comment type="caution">
    <text evidence="1">The sequence shown here is derived from an EMBL/GenBank/DDBJ whole genome shotgun (WGS) entry which is preliminary data.</text>
</comment>
<evidence type="ECO:0000313" key="2">
    <source>
        <dbReference type="Proteomes" id="UP001155220"/>
    </source>
</evidence>
<dbReference type="Proteomes" id="UP001155220">
    <property type="component" value="Unassembled WGS sequence"/>
</dbReference>
<keyword evidence="2" id="KW-1185">Reference proteome</keyword>
<dbReference type="SUPFAM" id="SSF56973">
    <property type="entry name" value="Aerolisin/ETX pore-forming domain"/>
    <property type="match status" value="1"/>
</dbReference>
<reference evidence="1" key="1">
    <citation type="submission" date="2022-03" db="EMBL/GenBank/DDBJ databases">
        <title>Aurantimonas Liuensis sp. Nov., isolated from the hadal seawater of the Mariana Trench.</title>
        <authorList>
            <person name="Liu R."/>
        </authorList>
    </citation>
    <scope>NUCLEOTIDE SEQUENCE</scope>
    <source>
        <strain evidence="1">LRZ36</strain>
    </source>
</reference>
<gene>
    <name evidence="1" type="ORF">MJ956_00420</name>
</gene>